<dbReference type="OrthoDB" id="9804940at2"/>
<keyword evidence="7" id="KW-0460">Magnesium</keyword>
<keyword evidence="12" id="KW-1185">Reference proteome</keyword>
<dbReference type="RefSeq" id="WP_147850325.1">
    <property type="nucleotide sequence ID" value="NZ_VDUZ01000038.1"/>
</dbReference>
<dbReference type="Gene3D" id="3.40.50.1000">
    <property type="entry name" value="HAD superfamily/HAD-like"/>
    <property type="match status" value="1"/>
</dbReference>
<organism evidence="11 12">
    <name type="scientific">Vineibacter terrae</name>
    <dbReference type="NCBI Taxonomy" id="2586908"/>
    <lineage>
        <taxon>Bacteria</taxon>
        <taxon>Pseudomonadati</taxon>
        <taxon>Pseudomonadota</taxon>
        <taxon>Alphaproteobacteria</taxon>
        <taxon>Hyphomicrobiales</taxon>
        <taxon>Vineibacter</taxon>
    </lineage>
</organism>
<evidence type="ECO:0000256" key="4">
    <source>
        <dbReference type="ARBA" id="ARBA00022605"/>
    </source>
</evidence>
<dbReference type="PANTHER" id="PTHR43344">
    <property type="entry name" value="PHOSPHOSERINE PHOSPHATASE"/>
    <property type="match status" value="1"/>
</dbReference>
<keyword evidence="6" id="KW-0378">Hydrolase</keyword>
<comment type="caution">
    <text evidence="11">The sequence shown here is derived from an EMBL/GenBank/DDBJ whole genome shotgun (WGS) entry which is preliminary data.</text>
</comment>
<dbReference type="GO" id="GO:0036424">
    <property type="term" value="F:L-phosphoserine phosphatase activity"/>
    <property type="evidence" value="ECO:0007669"/>
    <property type="project" value="TreeGrafter"/>
</dbReference>
<evidence type="ECO:0000256" key="3">
    <source>
        <dbReference type="ARBA" id="ARBA00012640"/>
    </source>
</evidence>
<dbReference type="InterPro" id="IPR036412">
    <property type="entry name" value="HAD-like_sf"/>
</dbReference>
<evidence type="ECO:0000313" key="11">
    <source>
        <dbReference type="EMBL" id="TXL71917.1"/>
    </source>
</evidence>
<gene>
    <name evidence="11" type="ORF">FHP25_28170</name>
</gene>
<reference evidence="11 12" key="1">
    <citation type="submission" date="2019-06" db="EMBL/GenBank/DDBJ databases">
        <title>New taxonomy in bacterial strain CC-CFT640, isolated from vineyard.</title>
        <authorList>
            <person name="Lin S.-Y."/>
            <person name="Tsai C.-F."/>
            <person name="Young C.-C."/>
        </authorList>
    </citation>
    <scope>NUCLEOTIDE SEQUENCE [LARGE SCALE GENOMIC DNA]</scope>
    <source>
        <strain evidence="11 12">CC-CFT640</strain>
    </source>
</reference>
<dbReference type="PANTHER" id="PTHR43344:SF2">
    <property type="entry name" value="PHOSPHOSERINE PHOSPHATASE"/>
    <property type="match status" value="1"/>
</dbReference>
<dbReference type="EC" id="3.1.3.3" evidence="3"/>
<evidence type="ECO:0000256" key="8">
    <source>
        <dbReference type="ARBA" id="ARBA00023299"/>
    </source>
</evidence>
<dbReference type="Proteomes" id="UP000321638">
    <property type="component" value="Unassembled WGS sequence"/>
</dbReference>
<dbReference type="InterPro" id="IPR050582">
    <property type="entry name" value="HAD-like_SerB"/>
</dbReference>
<comment type="catalytic activity">
    <reaction evidence="10">
        <text>O-phospho-D-serine + H2O = D-serine + phosphate</text>
        <dbReference type="Rhea" id="RHEA:24873"/>
        <dbReference type="ChEBI" id="CHEBI:15377"/>
        <dbReference type="ChEBI" id="CHEBI:35247"/>
        <dbReference type="ChEBI" id="CHEBI:43474"/>
        <dbReference type="ChEBI" id="CHEBI:58680"/>
        <dbReference type="EC" id="3.1.3.3"/>
    </reaction>
</comment>
<evidence type="ECO:0000256" key="1">
    <source>
        <dbReference type="ARBA" id="ARBA00001946"/>
    </source>
</evidence>
<comment type="catalytic activity">
    <reaction evidence="9">
        <text>O-phospho-L-serine + H2O = L-serine + phosphate</text>
        <dbReference type="Rhea" id="RHEA:21208"/>
        <dbReference type="ChEBI" id="CHEBI:15377"/>
        <dbReference type="ChEBI" id="CHEBI:33384"/>
        <dbReference type="ChEBI" id="CHEBI:43474"/>
        <dbReference type="ChEBI" id="CHEBI:57524"/>
        <dbReference type="EC" id="3.1.3.3"/>
    </reaction>
</comment>
<dbReference type="GO" id="GO:0005737">
    <property type="term" value="C:cytoplasm"/>
    <property type="evidence" value="ECO:0007669"/>
    <property type="project" value="TreeGrafter"/>
</dbReference>
<comment type="cofactor">
    <cofactor evidence="1">
        <name>Mg(2+)</name>
        <dbReference type="ChEBI" id="CHEBI:18420"/>
    </cofactor>
</comment>
<dbReference type="NCBIfam" id="TIGR01488">
    <property type="entry name" value="HAD-SF-IB"/>
    <property type="match status" value="1"/>
</dbReference>
<protein>
    <recommendedName>
        <fullName evidence="3">phosphoserine phosphatase</fullName>
        <ecNumber evidence="3">3.1.3.3</ecNumber>
    </recommendedName>
</protein>
<dbReference type="GO" id="GO:0000287">
    <property type="term" value="F:magnesium ion binding"/>
    <property type="evidence" value="ECO:0007669"/>
    <property type="project" value="TreeGrafter"/>
</dbReference>
<evidence type="ECO:0000256" key="2">
    <source>
        <dbReference type="ARBA" id="ARBA00005135"/>
    </source>
</evidence>
<dbReference type="EMBL" id="VDUZ01000038">
    <property type="protein sequence ID" value="TXL71917.1"/>
    <property type="molecule type" value="Genomic_DNA"/>
</dbReference>
<dbReference type="SUPFAM" id="SSF56784">
    <property type="entry name" value="HAD-like"/>
    <property type="match status" value="1"/>
</dbReference>
<dbReference type="Gene3D" id="3.90.1470.20">
    <property type="match status" value="1"/>
</dbReference>
<name>A0A5C8PF60_9HYPH</name>
<evidence type="ECO:0000313" key="12">
    <source>
        <dbReference type="Proteomes" id="UP000321638"/>
    </source>
</evidence>
<evidence type="ECO:0000256" key="6">
    <source>
        <dbReference type="ARBA" id="ARBA00022801"/>
    </source>
</evidence>
<keyword evidence="5" id="KW-0479">Metal-binding</keyword>
<dbReference type="InterPro" id="IPR023214">
    <property type="entry name" value="HAD_sf"/>
</dbReference>
<keyword evidence="8" id="KW-0718">Serine biosynthesis</keyword>
<comment type="pathway">
    <text evidence="2">Amino-acid biosynthesis; L-serine biosynthesis; L-serine from 3-phospho-D-glycerate: step 3/3.</text>
</comment>
<sequence>MPWNILCDFDGTIVPVDVSDALFERFAEPAWRDIEAEWQAERISSRTCMERQVALLRCSLAELDATLDSIDIDPGFAGFVGDCHRWGHRLTIVSDGLDYAIRRIFRRHGIHDLAVVANHLRPAGGRRYVLEFPHASRICSSGVCKCGFRGPRLPTLVIGDGRSDFCVAGAADMVIAKASLLDHCRRDGLPVIPFDDFAQVRAVVDHLGRHQQRVAARIPEWSSAL</sequence>
<dbReference type="Pfam" id="PF12710">
    <property type="entry name" value="HAD"/>
    <property type="match status" value="1"/>
</dbReference>
<dbReference type="AlphaFoldDB" id="A0A5C8PF60"/>
<dbReference type="GO" id="GO:0006564">
    <property type="term" value="P:L-serine biosynthetic process"/>
    <property type="evidence" value="ECO:0007669"/>
    <property type="project" value="UniProtKB-KW"/>
</dbReference>
<evidence type="ECO:0000256" key="10">
    <source>
        <dbReference type="ARBA" id="ARBA00048523"/>
    </source>
</evidence>
<proteinExistence type="predicted"/>
<evidence type="ECO:0000256" key="5">
    <source>
        <dbReference type="ARBA" id="ARBA00022723"/>
    </source>
</evidence>
<accession>A0A5C8PF60</accession>
<evidence type="ECO:0000256" key="9">
    <source>
        <dbReference type="ARBA" id="ARBA00048138"/>
    </source>
</evidence>
<evidence type="ECO:0000256" key="7">
    <source>
        <dbReference type="ARBA" id="ARBA00022842"/>
    </source>
</evidence>
<keyword evidence="4" id="KW-0028">Amino-acid biosynthesis</keyword>